<evidence type="ECO:0000313" key="4">
    <source>
        <dbReference type="Proteomes" id="UP000799538"/>
    </source>
</evidence>
<accession>A0A6A6G6J2</accession>
<dbReference type="PANTHER" id="PTHR46689">
    <property type="entry name" value="MEMBRANE PROTEIN, PUTATIVE-RELATED"/>
    <property type="match status" value="1"/>
</dbReference>
<dbReference type="Proteomes" id="UP000799538">
    <property type="component" value="Unassembled WGS sequence"/>
</dbReference>
<gene>
    <name evidence="3" type="ORF">BDZ85DRAFT_222408</name>
</gene>
<organism evidence="3 4">
    <name type="scientific">Elsinoe ampelina</name>
    <dbReference type="NCBI Taxonomy" id="302913"/>
    <lineage>
        <taxon>Eukaryota</taxon>
        <taxon>Fungi</taxon>
        <taxon>Dikarya</taxon>
        <taxon>Ascomycota</taxon>
        <taxon>Pezizomycotina</taxon>
        <taxon>Dothideomycetes</taxon>
        <taxon>Dothideomycetidae</taxon>
        <taxon>Myriangiales</taxon>
        <taxon>Elsinoaceae</taxon>
        <taxon>Elsinoe</taxon>
    </lineage>
</organism>
<dbReference type="InterPro" id="IPR018946">
    <property type="entry name" value="PhoD-like_MPP"/>
</dbReference>
<evidence type="ECO:0000313" key="3">
    <source>
        <dbReference type="EMBL" id="KAF2221158.1"/>
    </source>
</evidence>
<proteinExistence type="predicted"/>
<dbReference type="EMBL" id="ML992511">
    <property type="protein sequence ID" value="KAF2221158.1"/>
    <property type="molecule type" value="Genomic_DNA"/>
</dbReference>
<dbReference type="Gene3D" id="3.60.21.70">
    <property type="entry name" value="PhoD-like phosphatase"/>
    <property type="match status" value="1"/>
</dbReference>
<feature type="region of interest" description="Disordered" evidence="1">
    <location>
        <begin position="675"/>
        <end position="709"/>
    </location>
</feature>
<dbReference type="OrthoDB" id="9999821at2759"/>
<protein>
    <recommendedName>
        <fullName evidence="2">PhoD-like phosphatase domain-containing protein</fullName>
    </recommendedName>
</protein>
<sequence length="763" mass="84166">MSGDPPASNQEQPNGNGPEAAQAVKTAAKNSTDPAFTEQQTVTAAETEMPVQETSRGVGNEHQVVETSGGIDVLVGPLLNYRRMSKEHTESPVWHGSVLIVTTPGSPQPQLRLRMIRSEQDDIVTGAGSFTSTVKGDKLYEEPKGAFWAFPIQVPFQVRESQWEYEISGLNNKTHAKANPSEPRRFWIPAKTESMRIMFHSCNGFSVGTDVDAWSGCALWNDVLRVHEKRPVHVMIGGGDQIYNDGIRVTGPLKPWTDISNPRKRRDFPFNEDLRDQCDKYYFDNYVTWYGTEPFATANAQIPQLNIWDDHDIIDGFGSYVDHFMQSPVFRGVGAVAHKYYLLFQHHLPPPKSTFTTDAPATTSAQDGTLTAGTDAVQLKNSWVKTTTEEDPSYIIGQRPGPYVEERSRSMYSQLGSHIAFAGIDARTERTRHQINYPQTYDIFFDRVSKEIAASNGKIKHLILLLGVPIAYPRLAWLENILRSPIIGPVRFLNKRFGFAGGFFNAFDGSVDLLDDLDDHYTARQHKQERKSLILRLQKLAQDYNLRVSILGGDVHLAALGRFYSSPKLKIAAENDHRYMPNIVSSAITNKPPPTAVANLLAKRNKIHRLTHDTDETLLNLFDVDPGKEKGLKPKSADSNHATMPSRNFALICESNPASGRQTNGTAYVNGTNGTNETNGVDGEHAATTGTFTPPSNPRDPLHKGEEKCGISHPAAADALVPTGLGGDYGLDVVIRVEIDPSDKAGHTKGYGLTIPGLTAVGK</sequence>
<dbReference type="GO" id="GO:0016020">
    <property type="term" value="C:membrane"/>
    <property type="evidence" value="ECO:0007669"/>
    <property type="project" value="TreeGrafter"/>
</dbReference>
<dbReference type="PANTHER" id="PTHR46689:SF3">
    <property type="entry name" value="PHOD-LIKE PHOSPHATASE DOMAIN-CONTAINING PROTEIN"/>
    <property type="match status" value="1"/>
</dbReference>
<name>A0A6A6G6J2_9PEZI</name>
<dbReference type="AlphaFoldDB" id="A0A6A6G6J2"/>
<feature type="compositionally biased region" description="Basic and acidic residues" evidence="1">
    <location>
        <begin position="700"/>
        <end position="709"/>
    </location>
</feature>
<keyword evidence="4" id="KW-1185">Reference proteome</keyword>
<feature type="domain" description="PhoD-like phosphatase" evidence="2">
    <location>
        <begin position="190"/>
        <end position="347"/>
    </location>
</feature>
<dbReference type="InterPro" id="IPR038607">
    <property type="entry name" value="PhoD-like_sf"/>
</dbReference>
<reference evidence="4" key="1">
    <citation type="journal article" date="2020" name="Stud. Mycol.">
        <title>101 Dothideomycetes genomes: A test case for predicting lifestyles and emergence of pathogens.</title>
        <authorList>
            <person name="Haridas S."/>
            <person name="Albert R."/>
            <person name="Binder M."/>
            <person name="Bloem J."/>
            <person name="LaButti K."/>
            <person name="Salamov A."/>
            <person name="Andreopoulos B."/>
            <person name="Baker S."/>
            <person name="Barry K."/>
            <person name="Bills G."/>
            <person name="Bluhm B."/>
            <person name="Cannon C."/>
            <person name="Castanera R."/>
            <person name="Culley D."/>
            <person name="Daum C."/>
            <person name="Ezra D."/>
            <person name="Gonzalez J."/>
            <person name="Henrissat B."/>
            <person name="Kuo A."/>
            <person name="Liang C."/>
            <person name="Lipzen A."/>
            <person name="Lutzoni F."/>
            <person name="Magnuson J."/>
            <person name="Mondo S."/>
            <person name="Nolan M."/>
            <person name="Ohm R."/>
            <person name="Pangilinan J."/>
            <person name="Park H.-J."/>
            <person name="Ramirez L."/>
            <person name="Alfaro M."/>
            <person name="Sun H."/>
            <person name="Tritt A."/>
            <person name="Yoshinaga Y."/>
            <person name="Zwiers L.-H."/>
            <person name="Turgeon B."/>
            <person name="Goodwin S."/>
            <person name="Spatafora J."/>
            <person name="Crous P."/>
            <person name="Grigoriev I."/>
        </authorList>
    </citation>
    <scope>NUCLEOTIDE SEQUENCE [LARGE SCALE GENOMIC DNA]</scope>
    <source>
        <strain evidence="4">CECT 20119</strain>
    </source>
</reference>
<dbReference type="CDD" id="cd07389">
    <property type="entry name" value="MPP_PhoD"/>
    <property type="match status" value="1"/>
</dbReference>
<evidence type="ECO:0000259" key="2">
    <source>
        <dbReference type="Pfam" id="PF19050"/>
    </source>
</evidence>
<feature type="domain" description="PhoD-like phosphatase" evidence="2">
    <location>
        <begin position="497"/>
        <end position="625"/>
    </location>
</feature>
<feature type="region of interest" description="Disordered" evidence="1">
    <location>
        <begin position="1"/>
        <end position="40"/>
    </location>
</feature>
<feature type="domain" description="PhoD-like phosphatase" evidence="2">
    <location>
        <begin position="414"/>
        <end position="482"/>
    </location>
</feature>
<dbReference type="InterPro" id="IPR043904">
    <property type="entry name" value="PhoD_2-like"/>
</dbReference>
<evidence type="ECO:0000256" key="1">
    <source>
        <dbReference type="SAM" id="MobiDB-lite"/>
    </source>
</evidence>
<dbReference type="Pfam" id="PF19050">
    <property type="entry name" value="PhoD_2"/>
    <property type="match status" value="3"/>
</dbReference>